<reference evidence="2" key="1">
    <citation type="submission" date="2023-06" db="EMBL/GenBank/DDBJ databases">
        <title>Genome-scale phylogeny and comparative genomics of the fungal order Sordariales.</title>
        <authorList>
            <consortium name="Lawrence Berkeley National Laboratory"/>
            <person name="Hensen N."/>
            <person name="Bonometti L."/>
            <person name="Westerberg I."/>
            <person name="Brannstrom I.O."/>
            <person name="Guillou S."/>
            <person name="Cros-Aarteil S."/>
            <person name="Calhoun S."/>
            <person name="Haridas S."/>
            <person name="Kuo A."/>
            <person name="Mondo S."/>
            <person name="Pangilinan J."/>
            <person name="Riley R."/>
            <person name="Labutti K."/>
            <person name="Andreopoulos B."/>
            <person name="Lipzen A."/>
            <person name="Chen C."/>
            <person name="Yanf M."/>
            <person name="Daum C."/>
            <person name="Ng V."/>
            <person name="Clum A."/>
            <person name="Steindorff A."/>
            <person name="Ohm R."/>
            <person name="Martin F."/>
            <person name="Silar P."/>
            <person name="Natvig D."/>
            <person name="Lalanne C."/>
            <person name="Gautier V."/>
            <person name="Ament-Velasquez S.L."/>
            <person name="Kruys A."/>
            <person name="Hutchinson M.I."/>
            <person name="Powell A.J."/>
            <person name="Barry K."/>
            <person name="Miller A.N."/>
            <person name="Grigoriev I.V."/>
            <person name="Debuchy R."/>
            <person name="Gladieux P."/>
            <person name="Thoren M.H."/>
            <person name="Johannesson H."/>
        </authorList>
    </citation>
    <scope>NUCLEOTIDE SEQUENCE</scope>
    <source>
        <strain evidence="2">8032-3</strain>
    </source>
</reference>
<comment type="caution">
    <text evidence="2">The sequence shown here is derived from an EMBL/GenBank/DDBJ whole genome shotgun (WGS) entry which is preliminary data.</text>
</comment>
<sequence length="139" mass="15293">MVDWKPPKFGSPCWMGIAATDVGRAHKFYSTVFNWTFKPQPADHPESKIRLFDFNPDVSLSGGLLLVPEETGALKTGKGGTCVHWFVEDIDKTSEAIIAAGGNMISDKLPEGKSGLYRYFEDTEGNIGSVYQFCPEGNQ</sequence>
<accession>A0AAJ0FPL6</accession>
<evidence type="ECO:0000259" key="1">
    <source>
        <dbReference type="PROSITE" id="PS51819"/>
    </source>
</evidence>
<dbReference type="GeneID" id="85306727"/>
<organism evidence="2 3">
    <name type="scientific">Phialemonium atrogriseum</name>
    <dbReference type="NCBI Taxonomy" id="1093897"/>
    <lineage>
        <taxon>Eukaryota</taxon>
        <taxon>Fungi</taxon>
        <taxon>Dikarya</taxon>
        <taxon>Ascomycota</taxon>
        <taxon>Pezizomycotina</taxon>
        <taxon>Sordariomycetes</taxon>
        <taxon>Sordariomycetidae</taxon>
        <taxon>Cephalothecales</taxon>
        <taxon>Cephalothecaceae</taxon>
        <taxon>Phialemonium</taxon>
    </lineage>
</organism>
<protein>
    <recommendedName>
        <fullName evidence="1">VOC domain-containing protein</fullName>
    </recommendedName>
</protein>
<dbReference type="EMBL" id="MU839001">
    <property type="protein sequence ID" value="KAK1770264.1"/>
    <property type="molecule type" value="Genomic_DNA"/>
</dbReference>
<evidence type="ECO:0000313" key="2">
    <source>
        <dbReference type="EMBL" id="KAK1770264.1"/>
    </source>
</evidence>
<dbReference type="RefSeq" id="XP_060286477.1">
    <property type="nucleotide sequence ID" value="XM_060423540.1"/>
</dbReference>
<dbReference type="PANTHER" id="PTHR33993">
    <property type="entry name" value="GLYOXALASE-RELATED"/>
    <property type="match status" value="1"/>
</dbReference>
<evidence type="ECO:0000313" key="3">
    <source>
        <dbReference type="Proteomes" id="UP001244011"/>
    </source>
</evidence>
<feature type="domain" description="VOC" evidence="1">
    <location>
        <begin position="11"/>
        <end position="133"/>
    </location>
</feature>
<dbReference type="AlphaFoldDB" id="A0AAJ0FPL6"/>
<keyword evidence="3" id="KW-1185">Reference proteome</keyword>
<dbReference type="InterPro" id="IPR037523">
    <property type="entry name" value="VOC_core"/>
</dbReference>
<dbReference type="Proteomes" id="UP001244011">
    <property type="component" value="Unassembled WGS sequence"/>
</dbReference>
<dbReference type="InterPro" id="IPR029068">
    <property type="entry name" value="Glyas_Bleomycin-R_OHBP_Dase"/>
</dbReference>
<dbReference type="Gene3D" id="3.10.180.10">
    <property type="entry name" value="2,3-Dihydroxybiphenyl 1,2-Dioxygenase, domain 1"/>
    <property type="match status" value="1"/>
</dbReference>
<name>A0AAJ0FPL6_9PEZI</name>
<proteinExistence type="predicted"/>
<dbReference type="InterPro" id="IPR041581">
    <property type="entry name" value="Glyoxalase_6"/>
</dbReference>
<gene>
    <name evidence="2" type="ORF">QBC33DRAFT_316423</name>
</gene>
<dbReference type="PROSITE" id="PS51819">
    <property type="entry name" value="VOC"/>
    <property type="match status" value="1"/>
</dbReference>
<dbReference type="InterPro" id="IPR052164">
    <property type="entry name" value="Anthracycline_SecMetBiosynth"/>
</dbReference>
<dbReference type="Pfam" id="PF18029">
    <property type="entry name" value="Glyoxalase_6"/>
    <property type="match status" value="1"/>
</dbReference>
<dbReference type="SUPFAM" id="SSF54593">
    <property type="entry name" value="Glyoxalase/Bleomycin resistance protein/Dihydroxybiphenyl dioxygenase"/>
    <property type="match status" value="1"/>
</dbReference>